<sequence length="209" mass="23652">MVNHCRNTHKTVRQSSNLLLSWSPVEVPSWTRKKAKKNLIQPLLEGMPLTQSHTRPAETRWPRPRRRRHDYNLDFAALRDFFVALSAPRRPPKPGPTESARPLKVVPCPKFRINPDRGVPHKSAMKSSQKIDISNLTQSVARRPGLAPNVFRCAPLLVESRCCGTLRAAGDHQPTVRPARFRVRTLGFAAKVGRTPEVLEKLRVEMSHG</sequence>
<dbReference type="InParanoid" id="B0XIF1"/>
<dbReference type="Proteomes" id="UP000002320">
    <property type="component" value="Unassembled WGS sequence"/>
</dbReference>
<dbReference type="VEuPathDB" id="VectorBase:CPIJ019223"/>
<proteinExistence type="predicted"/>
<evidence type="ECO:0000313" key="2">
    <source>
        <dbReference type="EnsemblMetazoa" id="CPIJ019223-PA"/>
    </source>
</evidence>
<dbReference type="EnsemblMetazoa" id="CPIJ019223-RA">
    <property type="protein sequence ID" value="CPIJ019223-PA"/>
    <property type="gene ID" value="CPIJ019223"/>
</dbReference>
<keyword evidence="3" id="KW-1185">Reference proteome</keyword>
<name>B0XIF1_CULQU</name>
<dbReference type="EMBL" id="DS233297">
    <property type="protein sequence ID" value="EDS29205.1"/>
    <property type="molecule type" value="Genomic_DNA"/>
</dbReference>
<protein>
    <submittedName>
        <fullName evidence="1 2">Uncharacterized protein</fullName>
    </submittedName>
</protein>
<reference evidence="2" key="2">
    <citation type="submission" date="2020-05" db="UniProtKB">
        <authorList>
            <consortium name="EnsemblMetazoa"/>
        </authorList>
    </citation>
    <scope>IDENTIFICATION</scope>
    <source>
        <strain evidence="2">JHB</strain>
    </source>
</reference>
<reference evidence="1" key="1">
    <citation type="submission" date="2007-03" db="EMBL/GenBank/DDBJ databases">
        <title>Annotation of Culex pipiens quinquefasciatus.</title>
        <authorList>
            <consortium name="The Broad Institute Genome Sequencing Platform"/>
            <person name="Atkinson P.W."/>
            <person name="Hemingway J."/>
            <person name="Christensen B.M."/>
            <person name="Higgs S."/>
            <person name="Kodira C."/>
            <person name="Hannick L."/>
            <person name="Megy K."/>
            <person name="O'Leary S."/>
            <person name="Pearson M."/>
            <person name="Haas B.J."/>
            <person name="Mauceli E."/>
            <person name="Wortman J.R."/>
            <person name="Lee N.H."/>
            <person name="Guigo R."/>
            <person name="Stanke M."/>
            <person name="Alvarado L."/>
            <person name="Amedeo P."/>
            <person name="Antoine C.H."/>
            <person name="Arensburger P."/>
            <person name="Bidwell S.L."/>
            <person name="Crawford M."/>
            <person name="Camaro F."/>
            <person name="Devon K."/>
            <person name="Engels R."/>
            <person name="Hammond M."/>
            <person name="Howarth C."/>
            <person name="Koehrsen M."/>
            <person name="Lawson D."/>
            <person name="Montgomery P."/>
            <person name="Nene V."/>
            <person name="Nusbaum C."/>
            <person name="Puiu D."/>
            <person name="Romero-Severson J."/>
            <person name="Severson D.W."/>
            <person name="Shumway M."/>
            <person name="Sisk P."/>
            <person name="Stolte C."/>
            <person name="Zeng Q."/>
            <person name="Eisenstadt E."/>
            <person name="Fraser-Liggett C."/>
            <person name="Strausberg R."/>
            <person name="Galagan J."/>
            <person name="Birren B."/>
            <person name="Collins F.H."/>
        </authorList>
    </citation>
    <scope>NUCLEOTIDE SEQUENCE [LARGE SCALE GENOMIC DNA]</scope>
    <source>
        <strain evidence="1">JHB</strain>
    </source>
</reference>
<accession>B0XIF1</accession>
<gene>
    <name evidence="2" type="primary">6053316</name>
    <name evidence="1" type="ORF">CpipJ_CPIJ019223</name>
</gene>
<evidence type="ECO:0000313" key="1">
    <source>
        <dbReference type="EMBL" id="EDS29205.1"/>
    </source>
</evidence>
<dbReference type="KEGG" id="cqu:CpipJ_CPIJ019223"/>
<dbReference type="AlphaFoldDB" id="B0XIF1"/>
<organism>
    <name type="scientific">Culex quinquefasciatus</name>
    <name type="common">Southern house mosquito</name>
    <name type="synonym">Culex pungens</name>
    <dbReference type="NCBI Taxonomy" id="7176"/>
    <lineage>
        <taxon>Eukaryota</taxon>
        <taxon>Metazoa</taxon>
        <taxon>Ecdysozoa</taxon>
        <taxon>Arthropoda</taxon>
        <taxon>Hexapoda</taxon>
        <taxon>Insecta</taxon>
        <taxon>Pterygota</taxon>
        <taxon>Neoptera</taxon>
        <taxon>Endopterygota</taxon>
        <taxon>Diptera</taxon>
        <taxon>Nematocera</taxon>
        <taxon>Culicoidea</taxon>
        <taxon>Culicidae</taxon>
        <taxon>Culicinae</taxon>
        <taxon>Culicini</taxon>
        <taxon>Culex</taxon>
        <taxon>Culex</taxon>
    </lineage>
</organism>
<evidence type="ECO:0000313" key="3">
    <source>
        <dbReference type="Proteomes" id="UP000002320"/>
    </source>
</evidence>
<dbReference type="HOGENOM" id="CLU_1316568_0_0_1"/>